<accession>A0A9D4ZSP9</accession>
<protein>
    <submittedName>
        <fullName evidence="2">Uncharacterized protein</fullName>
    </submittedName>
</protein>
<dbReference type="EMBL" id="JABFUD020000001">
    <property type="protein sequence ID" value="KAI5084716.1"/>
    <property type="molecule type" value="Genomic_DNA"/>
</dbReference>
<keyword evidence="3" id="KW-1185">Reference proteome</keyword>
<reference evidence="2" key="1">
    <citation type="submission" date="2021-01" db="EMBL/GenBank/DDBJ databases">
        <title>Adiantum capillus-veneris genome.</title>
        <authorList>
            <person name="Fang Y."/>
            <person name="Liao Q."/>
        </authorList>
    </citation>
    <scope>NUCLEOTIDE SEQUENCE</scope>
    <source>
        <strain evidence="2">H3</strain>
        <tissue evidence="2">Leaf</tissue>
    </source>
</reference>
<name>A0A9D4ZSP9_ADICA</name>
<comment type="caution">
    <text evidence="2">The sequence shown here is derived from an EMBL/GenBank/DDBJ whole genome shotgun (WGS) entry which is preliminary data.</text>
</comment>
<evidence type="ECO:0000313" key="2">
    <source>
        <dbReference type="EMBL" id="KAI5084716.1"/>
    </source>
</evidence>
<evidence type="ECO:0000313" key="3">
    <source>
        <dbReference type="Proteomes" id="UP000886520"/>
    </source>
</evidence>
<organism evidence="2 3">
    <name type="scientific">Adiantum capillus-veneris</name>
    <name type="common">Maidenhair fern</name>
    <dbReference type="NCBI Taxonomy" id="13818"/>
    <lineage>
        <taxon>Eukaryota</taxon>
        <taxon>Viridiplantae</taxon>
        <taxon>Streptophyta</taxon>
        <taxon>Embryophyta</taxon>
        <taxon>Tracheophyta</taxon>
        <taxon>Polypodiopsida</taxon>
        <taxon>Polypodiidae</taxon>
        <taxon>Polypodiales</taxon>
        <taxon>Pteridineae</taxon>
        <taxon>Pteridaceae</taxon>
        <taxon>Vittarioideae</taxon>
        <taxon>Adiantum</taxon>
    </lineage>
</organism>
<dbReference type="AlphaFoldDB" id="A0A9D4ZSP9"/>
<sequence length="97" mass="10918">MYFRRTTKCSTLWLMRDPGDHPYHRYRRVPFYQEAGGYQETKPVSQMPEDGSSGSCMFHSACSETEKCEHPSSTGATLAAPDYRGHPSAACSDWPGH</sequence>
<evidence type="ECO:0000256" key="1">
    <source>
        <dbReference type="SAM" id="MobiDB-lite"/>
    </source>
</evidence>
<proteinExistence type="predicted"/>
<feature type="region of interest" description="Disordered" evidence="1">
    <location>
        <begin position="68"/>
        <end position="97"/>
    </location>
</feature>
<dbReference type="Proteomes" id="UP000886520">
    <property type="component" value="Chromosome 1"/>
</dbReference>
<gene>
    <name evidence="2" type="ORF">GOP47_0000885</name>
</gene>